<dbReference type="Proteomes" id="UP001329313">
    <property type="component" value="Chromosome"/>
</dbReference>
<keyword evidence="2 10" id="KW-1003">Cell membrane</keyword>
<keyword evidence="4 10" id="KW-1133">Transmembrane helix</keyword>
<feature type="transmembrane region" description="Helical" evidence="10">
    <location>
        <begin position="37"/>
        <end position="57"/>
    </location>
</feature>
<keyword evidence="10" id="KW-0813">Transport</keyword>
<evidence type="ECO:0000256" key="5">
    <source>
        <dbReference type="ARBA" id="ARBA00023136"/>
    </source>
</evidence>
<evidence type="ECO:0000256" key="3">
    <source>
        <dbReference type="ARBA" id="ARBA00022692"/>
    </source>
</evidence>
<dbReference type="RefSeq" id="WP_330170895.1">
    <property type="nucleotide sequence ID" value="NZ_CP137080.1"/>
</dbReference>
<name>A0AAU0MH22_9MICO</name>
<evidence type="ECO:0000256" key="1">
    <source>
        <dbReference type="ARBA" id="ARBA00004651"/>
    </source>
</evidence>
<dbReference type="GO" id="GO:0046872">
    <property type="term" value="F:metal ion binding"/>
    <property type="evidence" value="ECO:0007669"/>
    <property type="project" value="UniProtKB-KW"/>
</dbReference>
<comment type="activity regulation">
    <text evidence="10">Na(+) is not transported, but it plays an essential structural role and its presence is essential for fluoride channel function.</text>
</comment>
<evidence type="ECO:0000313" key="11">
    <source>
        <dbReference type="EMBL" id="WOQ69801.1"/>
    </source>
</evidence>
<protein>
    <recommendedName>
        <fullName evidence="10">Fluoride-specific ion channel FluC</fullName>
    </recommendedName>
</protein>
<dbReference type="GO" id="GO:0005886">
    <property type="term" value="C:plasma membrane"/>
    <property type="evidence" value="ECO:0007669"/>
    <property type="project" value="UniProtKB-SubCell"/>
</dbReference>
<dbReference type="KEGG" id="mliy:RYJ27_00685"/>
<gene>
    <name evidence="10" type="primary">fluC</name>
    <name evidence="10" type="synonym">crcB</name>
    <name evidence="11" type="ORF">RYJ27_00685</name>
</gene>
<feature type="binding site" evidence="10">
    <location>
        <position position="74"/>
    </location>
    <ligand>
        <name>Na(+)</name>
        <dbReference type="ChEBI" id="CHEBI:29101"/>
        <note>structural</note>
    </ligand>
</feature>
<evidence type="ECO:0000256" key="9">
    <source>
        <dbReference type="ARBA" id="ARBA00049940"/>
    </source>
</evidence>
<dbReference type="GO" id="GO:0062054">
    <property type="term" value="F:fluoride channel activity"/>
    <property type="evidence" value="ECO:0007669"/>
    <property type="project" value="UniProtKB-UniRule"/>
</dbReference>
<sequence>MSPIRWSLLPLVILGGTLGVAAREGLLLLVPADAAPIMTLAINLVGSALLGVVVGALDDRHPRWRAALGTGAMGGFTTYSAFAVQAVASATPVLGVALVIATLAGGAVAGFLGLVAGRALADRPGEVEDPAGAE</sequence>
<keyword evidence="10" id="KW-0406">Ion transport</keyword>
<evidence type="ECO:0000256" key="8">
    <source>
        <dbReference type="ARBA" id="ARBA00035585"/>
    </source>
</evidence>
<comment type="function">
    <text evidence="9 10">Fluoride-specific ion channel. Important for reducing fluoride concentration in the cell, thus reducing its toxicity.</text>
</comment>
<proteinExistence type="inferred from homology"/>
<feature type="transmembrane region" description="Helical" evidence="10">
    <location>
        <begin position="93"/>
        <end position="115"/>
    </location>
</feature>
<comment type="subcellular location">
    <subcellularLocation>
        <location evidence="1 10">Cell membrane</location>
        <topology evidence="1 10">Multi-pass membrane protein</topology>
    </subcellularLocation>
</comment>
<evidence type="ECO:0000256" key="7">
    <source>
        <dbReference type="ARBA" id="ARBA00035120"/>
    </source>
</evidence>
<keyword evidence="3 10" id="KW-0812">Transmembrane</keyword>
<keyword evidence="5 10" id="KW-0472">Membrane</keyword>
<feature type="transmembrane region" description="Helical" evidence="10">
    <location>
        <begin position="64"/>
        <end position="87"/>
    </location>
</feature>
<comment type="similarity">
    <text evidence="7 10">Belongs to the fluoride channel Fluc/FEX (TC 1.A.43) family.</text>
</comment>
<keyword evidence="12" id="KW-1185">Reference proteome</keyword>
<comment type="catalytic activity">
    <reaction evidence="8">
        <text>fluoride(in) = fluoride(out)</text>
        <dbReference type="Rhea" id="RHEA:76159"/>
        <dbReference type="ChEBI" id="CHEBI:17051"/>
    </reaction>
    <physiologicalReaction direction="left-to-right" evidence="8">
        <dbReference type="Rhea" id="RHEA:76160"/>
    </physiologicalReaction>
</comment>
<evidence type="ECO:0000256" key="2">
    <source>
        <dbReference type="ARBA" id="ARBA00022475"/>
    </source>
</evidence>
<evidence type="ECO:0000256" key="4">
    <source>
        <dbReference type="ARBA" id="ARBA00022989"/>
    </source>
</evidence>
<dbReference type="EMBL" id="CP137080">
    <property type="protein sequence ID" value="WOQ69801.1"/>
    <property type="molecule type" value="Genomic_DNA"/>
</dbReference>
<accession>A0AAU0MH22</accession>
<dbReference type="InterPro" id="IPR003691">
    <property type="entry name" value="FluC"/>
</dbReference>
<feature type="binding site" evidence="10">
    <location>
        <position position="77"/>
    </location>
    <ligand>
        <name>Na(+)</name>
        <dbReference type="ChEBI" id="CHEBI:29101"/>
        <note>structural</note>
    </ligand>
</feature>
<reference evidence="11 12" key="1">
    <citation type="submission" date="2023-10" db="EMBL/GenBank/DDBJ databases">
        <title>Y20.</title>
        <authorList>
            <person name="Zhang G."/>
            <person name="Ding Y."/>
        </authorList>
    </citation>
    <scope>NUCLEOTIDE SEQUENCE [LARGE SCALE GENOMIC DNA]</scope>
    <source>
        <strain evidence="11 12">Y20</strain>
    </source>
</reference>
<dbReference type="GO" id="GO:0140114">
    <property type="term" value="P:cellular detoxification of fluoride"/>
    <property type="evidence" value="ECO:0007669"/>
    <property type="project" value="UniProtKB-UniRule"/>
</dbReference>
<keyword evidence="10" id="KW-0915">Sodium</keyword>
<evidence type="ECO:0000256" key="10">
    <source>
        <dbReference type="HAMAP-Rule" id="MF_00454"/>
    </source>
</evidence>
<dbReference type="HAMAP" id="MF_00454">
    <property type="entry name" value="FluC"/>
    <property type="match status" value="1"/>
</dbReference>
<evidence type="ECO:0000313" key="12">
    <source>
        <dbReference type="Proteomes" id="UP001329313"/>
    </source>
</evidence>
<evidence type="ECO:0000256" key="6">
    <source>
        <dbReference type="ARBA" id="ARBA00023303"/>
    </source>
</evidence>
<keyword evidence="6 10" id="KW-0407">Ion channel</keyword>
<dbReference type="Pfam" id="PF02537">
    <property type="entry name" value="CRCB"/>
    <property type="match status" value="1"/>
</dbReference>
<keyword evidence="10" id="KW-0479">Metal-binding</keyword>
<organism evidence="11 12">
    <name type="scientific">Microbacterium limosum</name>
    <dbReference type="NCBI Taxonomy" id="3079935"/>
    <lineage>
        <taxon>Bacteria</taxon>
        <taxon>Bacillati</taxon>
        <taxon>Actinomycetota</taxon>
        <taxon>Actinomycetes</taxon>
        <taxon>Micrococcales</taxon>
        <taxon>Microbacteriaceae</taxon>
        <taxon>Microbacterium</taxon>
    </lineage>
</organism>
<dbReference type="AlphaFoldDB" id="A0AAU0MH22"/>